<reference evidence="1" key="1">
    <citation type="journal article" date="2015" name="Nature">
        <title>Complex archaea that bridge the gap between prokaryotes and eukaryotes.</title>
        <authorList>
            <person name="Spang A."/>
            <person name="Saw J.H."/>
            <person name="Jorgensen S.L."/>
            <person name="Zaremba-Niedzwiedzka K."/>
            <person name="Martijn J."/>
            <person name="Lind A.E."/>
            <person name="van Eijk R."/>
            <person name="Schleper C."/>
            <person name="Guy L."/>
            <person name="Ettema T.J."/>
        </authorList>
    </citation>
    <scope>NUCLEOTIDE SEQUENCE</scope>
</reference>
<dbReference type="EMBL" id="LAZR01000341">
    <property type="protein sequence ID" value="KKN73585.1"/>
    <property type="molecule type" value="Genomic_DNA"/>
</dbReference>
<accession>A0A0F9SXD1</accession>
<protein>
    <submittedName>
        <fullName evidence="1">Uncharacterized protein</fullName>
    </submittedName>
</protein>
<organism evidence="1">
    <name type="scientific">marine sediment metagenome</name>
    <dbReference type="NCBI Taxonomy" id="412755"/>
    <lineage>
        <taxon>unclassified sequences</taxon>
        <taxon>metagenomes</taxon>
        <taxon>ecological metagenomes</taxon>
    </lineage>
</organism>
<gene>
    <name evidence="1" type="ORF">LCGC14_0399010</name>
</gene>
<proteinExistence type="predicted"/>
<name>A0A0F9SXD1_9ZZZZ</name>
<sequence>MKKKSLELSELQAFRLWSHLEGIFWGRTVLMEKLWDFFGGEKSKYYQSDRRKK</sequence>
<comment type="caution">
    <text evidence="1">The sequence shown here is derived from an EMBL/GenBank/DDBJ whole genome shotgun (WGS) entry which is preliminary data.</text>
</comment>
<evidence type="ECO:0000313" key="1">
    <source>
        <dbReference type="EMBL" id="KKN73585.1"/>
    </source>
</evidence>
<dbReference type="AlphaFoldDB" id="A0A0F9SXD1"/>